<gene>
    <name evidence="3" type="ORF">CDV25_09675</name>
</gene>
<dbReference type="PANTHER" id="PTHR30035">
    <property type="entry name" value="LIPOPROTEIN VACJ-RELATED"/>
    <property type="match status" value="1"/>
</dbReference>
<evidence type="ECO:0000313" key="3">
    <source>
        <dbReference type="EMBL" id="AWI35130.1"/>
    </source>
</evidence>
<dbReference type="OrthoDB" id="9785326at2"/>
<dbReference type="AlphaFoldDB" id="A0A2U8FFR2"/>
<dbReference type="EMBL" id="CP021886">
    <property type="protein sequence ID" value="AWI35130.1"/>
    <property type="molecule type" value="Genomic_DNA"/>
</dbReference>
<dbReference type="KEGG" id="had:CDV25_09675"/>
<dbReference type="GO" id="GO:0016020">
    <property type="term" value="C:membrane"/>
    <property type="evidence" value="ECO:0007669"/>
    <property type="project" value="InterPro"/>
</dbReference>
<evidence type="ECO:0000256" key="1">
    <source>
        <dbReference type="ARBA" id="ARBA00010634"/>
    </source>
</evidence>
<accession>A0A2U8FFR2</accession>
<dbReference type="PANTHER" id="PTHR30035:SF3">
    <property type="entry name" value="INTERMEMBRANE PHOSPHOLIPID TRANSPORT SYSTEM LIPOPROTEIN MLAA"/>
    <property type="match status" value="1"/>
</dbReference>
<comment type="similarity">
    <text evidence="1">Belongs to the MlaA family.</text>
</comment>
<evidence type="ECO:0000256" key="2">
    <source>
        <dbReference type="ARBA" id="ARBA00022729"/>
    </source>
</evidence>
<keyword evidence="2" id="KW-0732">Signal</keyword>
<sequence>MKKLYLILIFVCSCYALDLESFEQEYQQQPINDPLEKYNRFMNKVNWKFYDYIFSPVLKGYNWIIPLGFRMGIENFFENLNSPLRFLGHMLVLQPQDALNELGRFSLNSTVGMLGFFDVASANKLYSKDTDFGIVFGKWGIGEGFPLVLPILGQSNLRDTLALPLNSFATPITYVKPTSYAMGLYVIDKIVYAAQHKDILDSIRKDSLDNYIVMRQSYQAYREKLIKE</sequence>
<evidence type="ECO:0008006" key="5">
    <source>
        <dbReference type="Google" id="ProtNLM"/>
    </source>
</evidence>
<dbReference type="PRINTS" id="PR01805">
    <property type="entry name" value="VACJLIPOPROT"/>
</dbReference>
<name>A0A2U8FFR2_9HELI</name>
<reference evidence="3 4" key="1">
    <citation type="submission" date="2017-06" db="EMBL/GenBank/DDBJ databases">
        <title>Complete genome of Helicobacter apodemus.</title>
        <authorList>
            <person name="Cho S."/>
        </authorList>
    </citation>
    <scope>NUCLEOTIDE SEQUENCE [LARGE SCALE GENOMIC DNA]</scope>
    <source>
        <strain evidence="4">SNUVETPUB-15-01</strain>
    </source>
</reference>
<evidence type="ECO:0000313" key="4">
    <source>
        <dbReference type="Proteomes" id="UP000244890"/>
    </source>
</evidence>
<dbReference type="Proteomes" id="UP000244890">
    <property type="component" value="Chromosome"/>
</dbReference>
<protein>
    <recommendedName>
        <fullName evidence="5">VacJ family lipoprotein</fullName>
    </recommendedName>
</protein>
<dbReference type="RefSeq" id="WP_108911879.1">
    <property type="nucleotide sequence ID" value="NZ_CP021886.1"/>
</dbReference>
<dbReference type="InterPro" id="IPR007428">
    <property type="entry name" value="MlaA"/>
</dbReference>
<proteinExistence type="inferred from homology"/>
<dbReference type="Pfam" id="PF04333">
    <property type="entry name" value="MlaA"/>
    <property type="match status" value="1"/>
</dbReference>
<organism evidence="3 4">
    <name type="scientific">Helicobacter apodemus</name>
    <dbReference type="NCBI Taxonomy" id="135569"/>
    <lineage>
        <taxon>Bacteria</taxon>
        <taxon>Pseudomonadati</taxon>
        <taxon>Campylobacterota</taxon>
        <taxon>Epsilonproteobacteria</taxon>
        <taxon>Campylobacterales</taxon>
        <taxon>Helicobacteraceae</taxon>
        <taxon>Helicobacter</taxon>
    </lineage>
</organism>
<dbReference type="GO" id="GO:0120010">
    <property type="term" value="P:intermembrane phospholipid transfer"/>
    <property type="evidence" value="ECO:0007669"/>
    <property type="project" value="TreeGrafter"/>
</dbReference>